<sequence>MINNPKALHSLTTLSIYKINIHFNQEYDLQTLALRSGSRKCLFCIQEYGDVYAHTDLVNANYARILVIAISTAGGLGEEQDGEISSGLFRISYFLRCLNQGKYNSFPPLPLLAQISKEQIEEEGGSEEIESQLINKGYNYINVKANQAKAAILNYFIDINNTRPEWYRYR</sequence>
<name>A0A5J4WEA3_9EUKA</name>
<comment type="caution">
    <text evidence="1">The sequence shown here is derived from an EMBL/GenBank/DDBJ whole genome shotgun (WGS) entry which is preliminary data.</text>
</comment>
<evidence type="ECO:0000313" key="1">
    <source>
        <dbReference type="EMBL" id="KAA6393013.1"/>
    </source>
</evidence>
<protein>
    <submittedName>
        <fullName evidence="1">Uncharacterized protein</fullName>
    </submittedName>
</protein>
<reference evidence="1 2" key="1">
    <citation type="submission" date="2019-03" db="EMBL/GenBank/DDBJ databases">
        <title>Single cell metagenomics reveals metabolic interactions within the superorganism composed of flagellate Streblomastix strix and complex community of Bacteroidetes bacteria on its surface.</title>
        <authorList>
            <person name="Treitli S.C."/>
            <person name="Kolisko M."/>
            <person name="Husnik F."/>
            <person name="Keeling P."/>
            <person name="Hampl V."/>
        </authorList>
    </citation>
    <scope>NUCLEOTIDE SEQUENCE [LARGE SCALE GENOMIC DNA]</scope>
    <source>
        <strain evidence="1">ST1C</strain>
    </source>
</reference>
<accession>A0A5J4WEA3</accession>
<proteinExistence type="predicted"/>
<gene>
    <name evidence="1" type="ORF">EZS28_011456</name>
</gene>
<dbReference type="Proteomes" id="UP000324800">
    <property type="component" value="Unassembled WGS sequence"/>
</dbReference>
<dbReference type="AlphaFoldDB" id="A0A5J4WEA3"/>
<evidence type="ECO:0000313" key="2">
    <source>
        <dbReference type="Proteomes" id="UP000324800"/>
    </source>
</evidence>
<dbReference type="EMBL" id="SNRW01002364">
    <property type="protein sequence ID" value="KAA6393013.1"/>
    <property type="molecule type" value="Genomic_DNA"/>
</dbReference>
<organism evidence="1 2">
    <name type="scientific">Streblomastix strix</name>
    <dbReference type="NCBI Taxonomy" id="222440"/>
    <lineage>
        <taxon>Eukaryota</taxon>
        <taxon>Metamonada</taxon>
        <taxon>Preaxostyla</taxon>
        <taxon>Oxymonadida</taxon>
        <taxon>Streblomastigidae</taxon>
        <taxon>Streblomastix</taxon>
    </lineage>
</organism>